<keyword evidence="7" id="KW-0067">ATP-binding</keyword>
<comment type="similarity">
    <text evidence="1">Belongs to the ThiD family.</text>
</comment>
<evidence type="ECO:0000256" key="4">
    <source>
        <dbReference type="ARBA" id="ARBA00022723"/>
    </source>
</evidence>
<evidence type="ECO:0000256" key="2">
    <source>
        <dbReference type="ARBA" id="ARBA00012104"/>
    </source>
</evidence>
<dbReference type="EC" id="2.7.1.35" evidence="2"/>
<evidence type="ECO:0000256" key="10">
    <source>
        <dbReference type="ARBA" id="ARBA00042348"/>
    </source>
</evidence>
<evidence type="ECO:0000256" key="13">
    <source>
        <dbReference type="ARBA" id="ARBA00049293"/>
    </source>
</evidence>
<keyword evidence="8" id="KW-0460">Magnesium</keyword>
<comment type="catalytic activity">
    <reaction evidence="13">
        <text>pyridoxal + ATP = pyridoxal 5'-phosphate + ADP + H(+)</text>
        <dbReference type="Rhea" id="RHEA:10224"/>
        <dbReference type="ChEBI" id="CHEBI:15378"/>
        <dbReference type="ChEBI" id="CHEBI:17310"/>
        <dbReference type="ChEBI" id="CHEBI:30616"/>
        <dbReference type="ChEBI" id="CHEBI:456216"/>
        <dbReference type="ChEBI" id="CHEBI:597326"/>
        <dbReference type="EC" id="2.7.1.35"/>
    </reaction>
</comment>
<keyword evidence="4" id="KW-0479">Metal-binding</keyword>
<sequence length="271" mass="28976">MPHKILTIAGSDVIAGGGIQADLATFSNYGYFGLSVLTSIVTVSTSEFKLFPVDTEIIASQLQAVLEVEDILAIKVGLLPTPEIITLVANYLSRVDLPIIIDPVMVFKETSKIDTKNVATAIKNELLPLATIVTPNLNEAQILSDQMINSLQEMKQAAKTIFECGAKNVVIKGGTALIGNQAVDILYDGVSFKVLTQEKITTAPLYHNGAGCTLSASIAANLGRSSNIIAAVEDAKEFVWQGIKNGVTINKKFAVGNVWQGARRSHYGTEI</sequence>
<gene>
    <name evidence="15" type="ORF">EW139_04750</name>
</gene>
<evidence type="ECO:0000256" key="11">
    <source>
        <dbReference type="ARBA" id="ARBA00042396"/>
    </source>
</evidence>
<name>A0ABX5SJC4_9LACO</name>
<evidence type="ECO:0000256" key="9">
    <source>
        <dbReference type="ARBA" id="ARBA00042307"/>
    </source>
</evidence>
<dbReference type="Pfam" id="PF08543">
    <property type="entry name" value="Phos_pyr_kin"/>
    <property type="match status" value="1"/>
</dbReference>
<evidence type="ECO:0000256" key="6">
    <source>
        <dbReference type="ARBA" id="ARBA00022777"/>
    </source>
</evidence>
<dbReference type="RefSeq" id="WP_013102344.1">
    <property type="nucleotide sequence ID" value="NZ_CP037939.1"/>
</dbReference>
<dbReference type="SUPFAM" id="SSF53613">
    <property type="entry name" value="Ribokinase-like"/>
    <property type="match status" value="1"/>
</dbReference>
<dbReference type="InterPro" id="IPR004399">
    <property type="entry name" value="HMP/HMP-P_kinase_dom"/>
</dbReference>
<dbReference type="PANTHER" id="PTHR20858">
    <property type="entry name" value="PHOSPHOMETHYLPYRIMIDINE KINASE"/>
    <property type="match status" value="1"/>
</dbReference>
<dbReference type="Gene3D" id="3.40.1190.20">
    <property type="match status" value="1"/>
</dbReference>
<organism evidence="15 16">
    <name type="scientific">Leuconostoc kimchii</name>
    <dbReference type="NCBI Taxonomy" id="136609"/>
    <lineage>
        <taxon>Bacteria</taxon>
        <taxon>Bacillati</taxon>
        <taxon>Bacillota</taxon>
        <taxon>Bacilli</taxon>
        <taxon>Lactobacillales</taxon>
        <taxon>Lactobacillaceae</taxon>
        <taxon>Leuconostoc</taxon>
    </lineage>
</organism>
<evidence type="ECO:0000313" key="15">
    <source>
        <dbReference type="EMBL" id="QBR47462.1"/>
    </source>
</evidence>
<evidence type="ECO:0000313" key="16">
    <source>
        <dbReference type="Proteomes" id="UP000295756"/>
    </source>
</evidence>
<evidence type="ECO:0000256" key="1">
    <source>
        <dbReference type="ARBA" id="ARBA00009879"/>
    </source>
</evidence>
<keyword evidence="5" id="KW-0547">Nucleotide-binding</keyword>
<evidence type="ECO:0000256" key="7">
    <source>
        <dbReference type="ARBA" id="ARBA00022840"/>
    </source>
</evidence>
<dbReference type="NCBIfam" id="TIGR00097">
    <property type="entry name" value="HMP-P_kinase"/>
    <property type="match status" value="1"/>
</dbReference>
<reference evidence="15 16" key="1">
    <citation type="submission" date="2019-03" db="EMBL/GenBank/DDBJ databases">
        <title>Complete Genome Sequence of Leuconostoc kimchii strain NKJ218 Isolated from Homemade Kimchi.</title>
        <authorList>
            <person name="Jung J.Y."/>
            <person name="Jin H.M."/>
            <person name="Jung J.-W."/>
            <person name="Lee S.-Y."/>
            <person name="Ryu B.-G."/>
            <person name="Han S.-S."/>
            <person name="Kang H.K."/>
            <person name="Choi H.W."/>
            <person name="Chung E.J."/>
            <person name="Choi K.-M."/>
        </authorList>
    </citation>
    <scope>NUCLEOTIDE SEQUENCE [LARGE SCALE GENOMIC DNA]</scope>
    <source>
        <strain evidence="15 16">NKJ218</strain>
    </source>
</reference>
<evidence type="ECO:0000256" key="12">
    <source>
        <dbReference type="ARBA" id="ARBA00042531"/>
    </source>
</evidence>
<evidence type="ECO:0000259" key="14">
    <source>
        <dbReference type="Pfam" id="PF08543"/>
    </source>
</evidence>
<evidence type="ECO:0000256" key="3">
    <source>
        <dbReference type="ARBA" id="ARBA00022679"/>
    </source>
</evidence>
<dbReference type="PANTHER" id="PTHR20858:SF19">
    <property type="entry name" value="PYRIDOXINE KINASE"/>
    <property type="match status" value="1"/>
</dbReference>
<keyword evidence="3 15" id="KW-0808">Transferase</keyword>
<dbReference type="NCBIfam" id="NF009078">
    <property type="entry name" value="PRK12413.1"/>
    <property type="match status" value="1"/>
</dbReference>
<dbReference type="InterPro" id="IPR029056">
    <property type="entry name" value="Ribokinase-like"/>
</dbReference>
<dbReference type="InterPro" id="IPR013749">
    <property type="entry name" value="PM/HMP-P_kinase-1"/>
</dbReference>
<evidence type="ECO:0000256" key="5">
    <source>
        <dbReference type="ARBA" id="ARBA00022741"/>
    </source>
</evidence>
<dbReference type="EMBL" id="CP037939">
    <property type="protein sequence ID" value="QBR47462.1"/>
    <property type="molecule type" value="Genomic_DNA"/>
</dbReference>
<dbReference type="CDD" id="cd01169">
    <property type="entry name" value="HMPP_kinase"/>
    <property type="match status" value="1"/>
</dbReference>
<keyword evidence="6 15" id="KW-0418">Kinase</keyword>
<feature type="domain" description="Pyridoxamine kinase/Phosphomethylpyrimidine kinase" evidence="14">
    <location>
        <begin position="12"/>
        <end position="253"/>
    </location>
</feature>
<dbReference type="GO" id="GO:0008972">
    <property type="term" value="F:phosphomethylpyrimidine kinase activity"/>
    <property type="evidence" value="ECO:0007669"/>
    <property type="project" value="UniProtKB-EC"/>
</dbReference>
<proteinExistence type="inferred from homology"/>
<protein>
    <recommendedName>
        <fullName evidence="2">pyridoxal kinase</fullName>
        <ecNumber evidence="2">2.7.1.35</ecNumber>
    </recommendedName>
    <alternativeName>
        <fullName evidence="10">PN/PL/PM kinase</fullName>
    </alternativeName>
    <alternativeName>
        <fullName evidence="11">Pyridoxal kinase</fullName>
    </alternativeName>
    <alternativeName>
        <fullName evidence="9">Pyridoxamine kinase</fullName>
    </alternativeName>
    <alternativeName>
        <fullName evidence="12">Vitamin B6 kinase</fullName>
    </alternativeName>
</protein>
<dbReference type="Proteomes" id="UP000295756">
    <property type="component" value="Chromosome"/>
</dbReference>
<accession>A0ABX5SJC4</accession>
<evidence type="ECO:0000256" key="8">
    <source>
        <dbReference type="ARBA" id="ARBA00022842"/>
    </source>
</evidence>
<keyword evidence="16" id="KW-1185">Reference proteome</keyword>